<organism evidence="6 7">
    <name type="scientific">Aquamicrobium soli</name>
    <dbReference type="NCBI Taxonomy" id="1811518"/>
    <lineage>
        <taxon>Bacteria</taxon>
        <taxon>Pseudomonadati</taxon>
        <taxon>Pseudomonadota</taxon>
        <taxon>Alphaproteobacteria</taxon>
        <taxon>Hyphomicrobiales</taxon>
        <taxon>Phyllobacteriaceae</taxon>
        <taxon>Aquamicrobium</taxon>
    </lineage>
</organism>
<evidence type="ECO:0000313" key="6">
    <source>
        <dbReference type="EMBL" id="MFC3204818.1"/>
    </source>
</evidence>
<evidence type="ECO:0000256" key="1">
    <source>
        <dbReference type="ARBA" id="ARBA00004141"/>
    </source>
</evidence>
<comment type="caution">
    <text evidence="6">The sequence shown here is derived from an EMBL/GenBank/DDBJ whole genome shotgun (WGS) entry which is preliminary data.</text>
</comment>
<evidence type="ECO:0000256" key="2">
    <source>
        <dbReference type="ARBA" id="ARBA00022692"/>
    </source>
</evidence>
<name>A0ABV7K8Z2_9HYPH</name>
<keyword evidence="3 5" id="KW-1133">Transmembrane helix</keyword>
<feature type="transmembrane region" description="Helical" evidence="5">
    <location>
        <begin position="37"/>
        <end position="60"/>
    </location>
</feature>
<feature type="transmembrane region" description="Helical" evidence="5">
    <location>
        <begin position="6"/>
        <end position="25"/>
    </location>
</feature>
<evidence type="ECO:0000256" key="4">
    <source>
        <dbReference type="ARBA" id="ARBA00023136"/>
    </source>
</evidence>
<feature type="transmembrane region" description="Helical" evidence="5">
    <location>
        <begin position="100"/>
        <end position="124"/>
    </location>
</feature>
<keyword evidence="7" id="KW-1185">Reference proteome</keyword>
<dbReference type="EMBL" id="JBHRTK010000001">
    <property type="protein sequence ID" value="MFC3204818.1"/>
    <property type="molecule type" value="Genomic_DNA"/>
</dbReference>
<dbReference type="RefSeq" id="WP_378217652.1">
    <property type="nucleotide sequence ID" value="NZ_JBHRTK010000001.1"/>
</dbReference>
<dbReference type="Proteomes" id="UP001595583">
    <property type="component" value="Unassembled WGS sequence"/>
</dbReference>
<keyword evidence="4 5" id="KW-0472">Membrane</keyword>
<comment type="subcellular location">
    <subcellularLocation>
        <location evidence="1">Membrane</location>
        <topology evidence="1">Multi-pass membrane protein</topology>
    </subcellularLocation>
</comment>
<feature type="transmembrane region" description="Helical" evidence="5">
    <location>
        <begin position="66"/>
        <end position="88"/>
    </location>
</feature>
<gene>
    <name evidence="6" type="ORF">ACFOHJ_01185</name>
</gene>
<evidence type="ECO:0000256" key="3">
    <source>
        <dbReference type="ARBA" id="ARBA00022989"/>
    </source>
</evidence>
<dbReference type="InterPro" id="IPR032808">
    <property type="entry name" value="DoxX"/>
</dbReference>
<sequence length="125" mass="13672">MSTLEVIGRVIIGGFFLIAGVRHFLHFRQRVTVVKTSYGWFLPAPVMAAGFAAQVVAGLALIAGYWILPAVFVLIAFLVVATPLYHNMFMYSGPERDRHFYMILVNFSLTAALLLIAADAGLVVA</sequence>
<proteinExistence type="predicted"/>
<evidence type="ECO:0000313" key="7">
    <source>
        <dbReference type="Proteomes" id="UP001595583"/>
    </source>
</evidence>
<protein>
    <submittedName>
        <fullName evidence="6">DoxX family protein</fullName>
    </submittedName>
</protein>
<reference evidence="7" key="1">
    <citation type="journal article" date="2019" name="Int. J. Syst. Evol. Microbiol.">
        <title>The Global Catalogue of Microorganisms (GCM) 10K type strain sequencing project: providing services to taxonomists for standard genome sequencing and annotation.</title>
        <authorList>
            <consortium name="The Broad Institute Genomics Platform"/>
            <consortium name="The Broad Institute Genome Sequencing Center for Infectious Disease"/>
            <person name="Wu L."/>
            <person name="Ma J."/>
        </authorList>
    </citation>
    <scope>NUCLEOTIDE SEQUENCE [LARGE SCALE GENOMIC DNA]</scope>
    <source>
        <strain evidence="7">KCTC 52165</strain>
    </source>
</reference>
<keyword evidence="2 5" id="KW-0812">Transmembrane</keyword>
<dbReference type="Pfam" id="PF07681">
    <property type="entry name" value="DoxX"/>
    <property type="match status" value="1"/>
</dbReference>
<evidence type="ECO:0000256" key="5">
    <source>
        <dbReference type="SAM" id="Phobius"/>
    </source>
</evidence>
<accession>A0ABV7K8Z2</accession>